<dbReference type="Pfam" id="PF07045">
    <property type="entry name" value="DUF1330"/>
    <property type="match status" value="1"/>
</dbReference>
<accession>A0A316CBR1</accession>
<dbReference type="AlphaFoldDB" id="A0A316CBR1"/>
<dbReference type="STRING" id="1192868.GCA_000304395_03027"/>
<sequence length="106" mass="12226">MAAFLVFEISIQNRGEYDSYRSAAGPILERHGGRFLVRSVRGEEGRLEVLEGGWDPERFFVVEFPGWEQARNFYFSDEYQKSVQARFASSIGKAILVEGMPWTLER</sequence>
<dbReference type="InterPro" id="IPR011008">
    <property type="entry name" value="Dimeric_a/b-barrel"/>
</dbReference>
<dbReference type="RefSeq" id="WP_109611612.1">
    <property type="nucleotide sequence ID" value="NZ_QGGG01000001.1"/>
</dbReference>
<keyword evidence="3" id="KW-1185">Reference proteome</keyword>
<gene>
    <name evidence="2" type="ORF">C7441_101417</name>
</gene>
<proteinExistence type="predicted"/>
<evidence type="ECO:0000313" key="2">
    <source>
        <dbReference type="EMBL" id="PWJ86536.1"/>
    </source>
</evidence>
<protein>
    <submittedName>
        <fullName evidence="2">Uncharacterized protein (DUF1330 family)</fullName>
    </submittedName>
</protein>
<dbReference type="PANTHER" id="PTHR41521:SF4">
    <property type="entry name" value="BLR0684 PROTEIN"/>
    <property type="match status" value="1"/>
</dbReference>
<dbReference type="Proteomes" id="UP000245396">
    <property type="component" value="Unassembled WGS sequence"/>
</dbReference>
<reference evidence="2 3" key="1">
    <citation type="submission" date="2018-05" db="EMBL/GenBank/DDBJ databases">
        <title>Genomic Encyclopedia of Type Strains, Phase IV (KMG-IV): sequencing the most valuable type-strain genomes for metagenomic binning, comparative biology and taxonomic classification.</title>
        <authorList>
            <person name="Goeker M."/>
        </authorList>
    </citation>
    <scope>NUCLEOTIDE SEQUENCE [LARGE SCALE GENOMIC DNA]</scope>
    <source>
        <strain evidence="2 3">DSM 6986</strain>
    </source>
</reference>
<evidence type="ECO:0000259" key="1">
    <source>
        <dbReference type="Pfam" id="PF07045"/>
    </source>
</evidence>
<dbReference type="OrthoDB" id="9806380at2"/>
<dbReference type="SUPFAM" id="SSF54909">
    <property type="entry name" value="Dimeric alpha+beta barrel"/>
    <property type="match status" value="1"/>
</dbReference>
<organism evidence="2 3">
    <name type="scientific">Pseudaminobacter salicylatoxidans</name>
    <dbReference type="NCBI Taxonomy" id="93369"/>
    <lineage>
        <taxon>Bacteria</taxon>
        <taxon>Pseudomonadati</taxon>
        <taxon>Pseudomonadota</taxon>
        <taxon>Alphaproteobacteria</taxon>
        <taxon>Hyphomicrobiales</taxon>
        <taxon>Phyllobacteriaceae</taxon>
        <taxon>Pseudaminobacter</taxon>
    </lineage>
</organism>
<dbReference type="Gene3D" id="3.30.70.100">
    <property type="match status" value="1"/>
</dbReference>
<name>A0A316CBR1_PSESE</name>
<comment type="caution">
    <text evidence="2">The sequence shown here is derived from an EMBL/GenBank/DDBJ whole genome shotgun (WGS) entry which is preliminary data.</text>
</comment>
<dbReference type="InterPro" id="IPR010753">
    <property type="entry name" value="DUF1330"/>
</dbReference>
<feature type="domain" description="DUF1330" evidence="1">
    <location>
        <begin position="3"/>
        <end position="100"/>
    </location>
</feature>
<evidence type="ECO:0000313" key="3">
    <source>
        <dbReference type="Proteomes" id="UP000245396"/>
    </source>
</evidence>
<dbReference type="PANTHER" id="PTHR41521">
    <property type="match status" value="1"/>
</dbReference>
<dbReference type="EMBL" id="QGGG01000001">
    <property type="protein sequence ID" value="PWJ86536.1"/>
    <property type="molecule type" value="Genomic_DNA"/>
</dbReference>